<protein>
    <recommendedName>
        <fullName evidence="8">TF-B3 domain-containing protein</fullName>
    </recommendedName>
</protein>
<evidence type="ECO:0000256" key="4">
    <source>
        <dbReference type="ARBA" id="ARBA00023163"/>
    </source>
</evidence>
<evidence type="ECO:0000256" key="3">
    <source>
        <dbReference type="ARBA" id="ARBA00023125"/>
    </source>
</evidence>
<dbReference type="OrthoDB" id="2848340at2759"/>
<dbReference type="SUPFAM" id="SSF101936">
    <property type="entry name" value="DNA-binding pseudobarrel domain"/>
    <property type="match status" value="1"/>
</dbReference>
<sequence length="233" mass="26927">MQGSCPGKRIQPKVSLNENPTGIQFAAVLDLQVSQGGGIRNIDDKKLKSEIGEESRGWSTTWITALWGLLHNNEHAYRMKSNVIIQTRIRIIIVLLSIQFVDMENQMQGRRLFSRKLIQSEVDRCVFFFPFMYVSEFFEFQEGRFFFMDVIDSLGKVWTVLTKFHTHEVIGNYVSIDWPQFSNEKGLKPNDEITLIARPLQEGGDGGPQHEFKVLIKRKIRLFGQDIWGEVMV</sequence>
<dbReference type="AlphaFoldDB" id="A0A7J9LYY8"/>
<keyword evidence="3" id="KW-0238">DNA-binding</keyword>
<evidence type="ECO:0008006" key="8">
    <source>
        <dbReference type="Google" id="ProtNLM"/>
    </source>
</evidence>
<keyword evidence="7" id="KW-1185">Reference proteome</keyword>
<keyword evidence="5" id="KW-0539">Nucleus</keyword>
<dbReference type="PANTHER" id="PTHR31084">
    <property type="entry name" value="ALPHA-L-FUCOSIDASE 2"/>
    <property type="match status" value="1"/>
</dbReference>
<dbReference type="GO" id="GO:0003677">
    <property type="term" value="F:DNA binding"/>
    <property type="evidence" value="ECO:0007669"/>
    <property type="project" value="UniProtKB-KW"/>
</dbReference>
<dbReference type="Proteomes" id="UP000593576">
    <property type="component" value="Unassembled WGS sequence"/>
</dbReference>
<evidence type="ECO:0000256" key="1">
    <source>
        <dbReference type="ARBA" id="ARBA00004123"/>
    </source>
</evidence>
<organism evidence="6 7">
    <name type="scientific">Gossypium schwendimanii</name>
    <name type="common">Cotton</name>
    <dbReference type="NCBI Taxonomy" id="34291"/>
    <lineage>
        <taxon>Eukaryota</taxon>
        <taxon>Viridiplantae</taxon>
        <taxon>Streptophyta</taxon>
        <taxon>Embryophyta</taxon>
        <taxon>Tracheophyta</taxon>
        <taxon>Spermatophyta</taxon>
        <taxon>Magnoliopsida</taxon>
        <taxon>eudicotyledons</taxon>
        <taxon>Gunneridae</taxon>
        <taxon>Pentapetalae</taxon>
        <taxon>rosids</taxon>
        <taxon>malvids</taxon>
        <taxon>Malvales</taxon>
        <taxon>Malvaceae</taxon>
        <taxon>Malvoideae</taxon>
        <taxon>Gossypium</taxon>
    </lineage>
</organism>
<comment type="caution">
    <text evidence="6">The sequence shown here is derived from an EMBL/GenBank/DDBJ whole genome shotgun (WGS) entry which is preliminary data.</text>
</comment>
<reference evidence="6 7" key="1">
    <citation type="journal article" date="2019" name="Genome Biol. Evol.">
        <title>Insights into the evolution of the New World diploid cottons (Gossypium, subgenus Houzingenia) based on genome sequencing.</title>
        <authorList>
            <person name="Grover C.E."/>
            <person name="Arick M.A. 2nd"/>
            <person name="Thrash A."/>
            <person name="Conover J.L."/>
            <person name="Sanders W.S."/>
            <person name="Peterson D.G."/>
            <person name="Frelichowski J.E."/>
            <person name="Scheffler J.A."/>
            <person name="Scheffler B.E."/>
            <person name="Wendel J.F."/>
        </authorList>
    </citation>
    <scope>NUCLEOTIDE SEQUENCE [LARGE SCALE GENOMIC DNA]</scope>
    <source>
        <strain evidence="6">1</strain>
        <tissue evidence="6">Leaf</tissue>
    </source>
</reference>
<keyword evidence="4" id="KW-0804">Transcription</keyword>
<dbReference type="Gene3D" id="2.40.330.10">
    <property type="entry name" value="DNA-binding pseudobarrel domain"/>
    <property type="match status" value="1"/>
</dbReference>
<evidence type="ECO:0000256" key="2">
    <source>
        <dbReference type="ARBA" id="ARBA00023015"/>
    </source>
</evidence>
<comment type="subcellular location">
    <subcellularLocation>
        <location evidence="1">Nucleus</location>
    </subcellularLocation>
</comment>
<dbReference type="GO" id="GO:0005634">
    <property type="term" value="C:nucleus"/>
    <property type="evidence" value="ECO:0007669"/>
    <property type="project" value="UniProtKB-SubCell"/>
</dbReference>
<dbReference type="GO" id="GO:0004560">
    <property type="term" value="F:alpha-L-fucosidase activity"/>
    <property type="evidence" value="ECO:0007669"/>
    <property type="project" value="TreeGrafter"/>
</dbReference>
<dbReference type="PANTHER" id="PTHR31084:SF0">
    <property type="entry name" value="ALPHA-L-FUCOSIDASE 2"/>
    <property type="match status" value="1"/>
</dbReference>
<name>A0A7J9LYY8_GOSSC</name>
<evidence type="ECO:0000313" key="7">
    <source>
        <dbReference type="Proteomes" id="UP000593576"/>
    </source>
</evidence>
<gene>
    <name evidence="6" type="ORF">Goshw_025332</name>
</gene>
<proteinExistence type="predicted"/>
<evidence type="ECO:0000256" key="5">
    <source>
        <dbReference type="ARBA" id="ARBA00023242"/>
    </source>
</evidence>
<evidence type="ECO:0000313" key="6">
    <source>
        <dbReference type="EMBL" id="MBA0863746.1"/>
    </source>
</evidence>
<accession>A0A7J9LYY8</accession>
<dbReference type="InterPro" id="IPR015300">
    <property type="entry name" value="DNA-bd_pseudobarrel_sf"/>
</dbReference>
<dbReference type="EMBL" id="JABFAF010000008">
    <property type="protein sequence ID" value="MBA0863746.1"/>
    <property type="molecule type" value="Genomic_DNA"/>
</dbReference>
<keyword evidence="2" id="KW-0805">Transcription regulation</keyword>